<dbReference type="InterPro" id="IPR017850">
    <property type="entry name" value="Alkaline_phosphatase_core_sf"/>
</dbReference>
<dbReference type="CDD" id="cd16030">
    <property type="entry name" value="iduronate-2-sulfatase"/>
    <property type="match status" value="1"/>
</dbReference>
<evidence type="ECO:0000256" key="6">
    <source>
        <dbReference type="ARBA" id="ARBA00022837"/>
    </source>
</evidence>
<evidence type="ECO:0000313" key="9">
    <source>
        <dbReference type="EnsemblProtists" id="EOD40619"/>
    </source>
</evidence>
<protein>
    <recommendedName>
        <fullName evidence="8">Sulfatase N-terminal domain-containing protein</fullName>
    </recommendedName>
</protein>
<dbReference type="GeneID" id="17285890"/>
<evidence type="ECO:0000256" key="2">
    <source>
        <dbReference type="ARBA" id="ARBA00008779"/>
    </source>
</evidence>
<keyword evidence="3" id="KW-0479">Metal-binding</keyword>
<evidence type="ECO:0000256" key="5">
    <source>
        <dbReference type="ARBA" id="ARBA00022801"/>
    </source>
</evidence>
<dbReference type="InterPro" id="IPR035874">
    <property type="entry name" value="IDS"/>
</dbReference>
<dbReference type="HOGENOM" id="CLU_006332_9_0_1"/>
<dbReference type="InterPro" id="IPR000917">
    <property type="entry name" value="Sulfatase_N"/>
</dbReference>
<reference evidence="10" key="1">
    <citation type="journal article" date="2013" name="Nature">
        <title>Pan genome of the phytoplankton Emiliania underpins its global distribution.</title>
        <authorList>
            <person name="Read B.A."/>
            <person name="Kegel J."/>
            <person name="Klute M.J."/>
            <person name="Kuo A."/>
            <person name="Lefebvre S.C."/>
            <person name="Maumus F."/>
            <person name="Mayer C."/>
            <person name="Miller J."/>
            <person name="Monier A."/>
            <person name="Salamov A."/>
            <person name="Young J."/>
            <person name="Aguilar M."/>
            <person name="Claverie J.M."/>
            <person name="Frickenhaus S."/>
            <person name="Gonzalez K."/>
            <person name="Herman E.K."/>
            <person name="Lin Y.C."/>
            <person name="Napier J."/>
            <person name="Ogata H."/>
            <person name="Sarno A.F."/>
            <person name="Shmutz J."/>
            <person name="Schroeder D."/>
            <person name="de Vargas C."/>
            <person name="Verret F."/>
            <person name="von Dassow P."/>
            <person name="Valentin K."/>
            <person name="Van de Peer Y."/>
            <person name="Wheeler G."/>
            <person name="Dacks J.B."/>
            <person name="Delwiche C.F."/>
            <person name="Dyhrman S.T."/>
            <person name="Glockner G."/>
            <person name="John U."/>
            <person name="Richards T."/>
            <person name="Worden A.Z."/>
            <person name="Zhang X."/>
            <person name="Grigoriev I.V."/>
            <person name="Allen A.E."/>
            <person name="Bidle K."/>
            <person name="Borodovsky M."/>
            <person name="Bowler C."/>
            <person name="Brownlee C."/>
            <person name="Cock J.M."/>
            <person name="Elias M."/>
            <person name="Gladyshev V.N."/>
            <person name="Groth M."/>
            <person name="Guda C."/>
            <person name="Hadaegh A."/>
            <person name="Iglesias-Rodriguez M.D."/>
            <person name="Jenkins J."/>
            <person name="Jones B.M."/>
            <person name="Lawson T."/>
            <person name="Leese F."/>
            <person name="Lindquist E."/>
            <person name="Lobanov A."/>
            <person name="Lomsadze A."/>
            <person name="Malik S.B."/>
            <person name="Marsh M.E."/>
            <person name="Mackinder L."/>
            <person name="Mock T."/>
            <person name="Mueller-Roeber B."/>
            <person name="Pagarete A."/>
            <person name="Parker M."/>
            <person name="Probert I."/>
            <person name="Quesneville H."/>
            <person name="Raines C."/>
            <person name="Rensing S.A."/>
            <person name="Riano-Pachon D.M."/>
            <person name="Richier S."/>
            <person name="Rokitta S."/>
            <person name="Shiraiwa Y."/>
            <person name="Soanes D.M."/>
            <person name="van der Giezen M."/>
            <person name="Wahlund T.M."/>
            <person name="Williams B."/>
            <person name="Wilson W."/>
            <person name="Wolfe G."/>
            <person name="Wurch L.L."/>
        </authorList>
    </citation>
    <scope>NUCLEOTIDE SEQUENCE</scope>
</reference>
<evidence type="ECO:0000259" key="8">
    <source>
        <dbReference type="Pfam" id="PF00884"/>
    </source>
</evidence>
<evidence type="ECO:0000256" key="1">
    <source>
        <dbReference type="ARBA" id="ARBA00001913"/>
    </source>
</evidence>
<keyword evidence="10" id="KW-1185">Reference proteome</keyword>
<comment type="similarity">
    <text evidence="2">Belongs to the sulfatase family.</text>
</comment>
<dbReference type="PaxDb" id="2903-EOD40619"/>
<dbReference type="RefSeq" id="XP_005793048.1">
    <property type="nucleotide sequence ID" value="XM_005792991.1"/>
</dbReference>
<evidence type="ECO:0000313" key="10">
    <source>
        <dbReference type="Proteomes" id="UP000013827"/>
    </source>
</evidence>
<dbReference type="GO" id="GO:0005737">
    <property type="term" value="C:cytoplasm"/>
    <property type="evidence" value="ECO:0007669"/>
    <property type="project" value="TreeGrafter"/>
</dbReference>
<keyword evidence="5" id="KW-0378">Hydrolase</keyword>
<feature type="compositionally biased region" description="Pro residues" evidence="7">
    <location>
        <begin position="8"/>
        <end position="30"/>
    </location>
</feature>
<feature type="domain" description="Sulfatase N-terminal" evidence="8">
    <location>
        <begin position="34"/>
        <end position="464"/>
    </location>
</feature>
<comment type="cofactor">
    <cofactor evidence="1">
        <name>Ca(2+)</name>
        <dbReference type="ChEBI" id="CHEBI:29108"/>
    </cofactor>
</comment>
<reference evidence="9" key="2">
    <citation type="submission" date="2024-10" db="UniProtKB">
        <authorList>
            <consortium name="EnsemblProtists"/>
        </authorList>
    </citation>
    <scope>IDENTIFICATION</scope>
</reference>
<dbReference type="Pfam" id="PF00884">
    <property type="entry name" value="Sulfatase"/>
    <property type="match status" value="1"/>
</dbReference>
<evidence type="ECO:0000256" key="4">
    <source>
        <dbReference type="ARBA" id="ARBA00022729"/>
    </source>
</evidence>
<dbReference type="GO" id="GO:0046872">
    <property type="term" value="F:metal ion binding"/>
    <property type="evidence" value="ECO:0007669"/>
    <property type="project" value="UniProtKB-KW"/>
</dbReference>
<evidence type="ECO:0000256" key="3">
    <source>
        <dbReference type="ARBA" id="ARBA00022723"/>
    </source>
</evidence>
<dbReference type="AlphaFoldDB" id="A0A0D3KXY4"/>
<dbReference type="SUPFAM" id="SSF53649">
    <property type="entry name" value="Alkaline phosphatase-like"/>
    <property type="match status" value="1"/>
</dbReference>
<dbReference type="Gene3D" id="3.40.720.10">
    <property type="entry name" value="Alkaline Phosphatase, subunit A"/>
    <property type="match status" value="2"/>
</dbReference>
<sequence length="576" mass="63248">MACGPAAPQAPPSPAPLVPPPLSSPPPSSPPQHRNIFWIIADDLRPELGSYGAEHIRSPNIDALATDSAVFERAYCQVPTCGASRASMLTGLYATPTRFINFNTRADFDVPDVPDLAKTLRTAGYTAISNGKVYHHSDDNAQSWSEICGHDAGSIAGQACNYSTAMCCISPQSLARTAPSLPEVRNHTIRNPFARSTVPEWAHREFENEEVGGLPLQEWLRAQLARWQAHGGQGGCWGCDEPAWGGTDVTDDGTSPATRGYPDGKLTVKVIDDLRRAKAANTPFFITCGFIRPHLPFVAPLRDWDAYSRDAIELADNAALAVGAPPRALHYRELGVYDIGTTPPSAFSIGQLMPEYGLGNPLPDNISRSLVHGYYASVTYVDRLVGRLVDELKSLGMYEETIVVFNSDHGYQLGEHGTWCKHSLFETSLHVPLIIKAPGFSPSRVPALVENIDIYPTLLDLVGIAAPPHLQGKSLVPLLQNPVAPFKDAVFSRYRDGDSVRFADYAYSEYCMRSCWSPETCSSSCATPHLTDRMLYDHTVDPDETLNRWNRSQYVQATADMQRALFRHRVEREAIA</sequence>
<keyword evidence="4" id="KW-0732">Signal</keyword>
<keyword evidence="6" id="KW-0106">Calcium</keyword>
<dbReference type="STRING" id="2903.R1G446"/>
<feature type="region of interest" description="Disordered" evidence="7">
    <location>
        <begin position="1"/>
        <end position="30"/>
    </location>
</feature>
<evidence type="ECO:0000256" key="7">
    <source>
        <dbReference type="SAM" id="MobiDB-lite"/>
    </source>
</evidence>
<dbReference type="GO" id="GO:0004423">
    <property type="term" value="F:iduronate-2-sulfatase activity"/>
    <property type="evidence" value="ECO:0007669"/>
    <property type="project" value="InterPro"/>
</dbReference>
<proteinExistence type="inferred from homology"/>
<dbReference type="PANTHER" id="PTHR45953:SF1">
    <property type="entry name" value="IDURONATE 2-SULFATASE"/>
    <property type="match status" value="1"/>
</dbReference>
<dbReference type="PANTHER" id="PTHR45953">
    <property type="entry name" value="IDURONATE 2-SULFATASE"/>
    <property type="match status" value="1"/>
</dbReference>
<organism evidence="9 10">
    <name type="scientific">Emiliania huxleyi (strain CCMP1516)</name>
    <dbReference type="NCBI Taxonomy" id="280463"/>
    <lineage>
        <taxon>Eukaryota</taxon>
        <taxon>Haptista</taxon>
        <taxon>Haptophyta</taxon>
        <taxon>Prymnesiophyceae</taxon>
        <taxon>Isochrysidales</taxon>
        <taxon>Noelaerhabdaceae</taxon>
        <taxon>Emiliania</taxon>
    </lineage>
</organism>
<accession>A0A0D3KXY4</accession>
<dbReference type="EnsemblProtists" id="EOD40619">
    <property type="protein sequence ID" value="EOD40619"/>
    <property type="gene ID" value="EMIHUDRAFT_251085"/>
</dbReference>
<name>A0A0D3KXY4_EMIH1</name>
<dbReference type="Proteomes" id="UP000013827">
    <property type="component" value="Unassembled WGS sequence"/>
</dbReference>
<dbReference type="eggNOG" id="KOG3867">
    <property type="taxonomic scope" value="Eukaryota"/>
</dbReference>
<dbReference type="KEGG" id="ehx:EMIHUDRAFT_251085"/>